<evidence type="ECO:0000313" key="2">
    <source>
        <dbReference type="EMBL" id="GAI71454.1"/>
    </source>
</evidence>
<evidence type="ECO:0000259" key="1">
    <source>
        <dbReference type="Pfam" id="PF14213"/>
    </source>
</evidence>
<sequence length="36" mass="4200">MARRVLTGLENFKTIILDFREIDTIGQAFADEIFRV</sequence>
<dbReference type="EMBL" id="BARV01044418">
    <property type="protein sequence ID" value="GAI71454.1"/>
    <property type="molecule type" value="Genomic_DNA"/>
</dbReference>
<reference evidence="2" key="1">
    <citation type="journal article" date="2014" name="Front. Microbiol.">
        <title>High frequency of phylogenetically diverse reductive dehalogenase-homologous genes in deep subseafloor sedimentary metagenomes.</title>
        <authorList>
            <person name="Kawai M."/>
            <person name="Futagami T."/>
            <person name="Toyoda A."/>
            <person name="Takaki Y."/>
            <person name="Nishi S."/>
            <person name="Hori S."/>
            <person name="Arai W."/>
            <person name="Tsubouchi T."/>
            <person name="Morono Y."/>
            <person name="Uchiyama I."/>
            <person name="Ito T."/>
            <person name="Fujiyama A."/>
            <person name="Inagaki F."/>
            <person name="Takami H."/>
        </authorList>
    </citation>
    <scope>NUCLEOTIDE SEQUENCE</scope>
    <source>
        <strain evidence="2">Expedition CK06-06</strain>
    </source>
</reference>
<dbReference type="InterPro" id="IPR025474">
    <property type="entry name" value="DUF4325"/>
</dbReference>
<feature type="domain" description="DUF4325" evidence="1">
    <location>
        <begin position="2"/>
        <end position="36"/>
    </location>
</feature>
<name>X1SUJ6_9ZZZZ</name>
<organism evidence="2">
    <name type="scientific">marine sediment metagenome</name>
    <dbReference type="NCBI Taxonomy" id="412755"/>
    <lineage>
        <taxon>unclassified sequences</taxon>
        <taxon>metagenomes</taxon>
        <taxon>ecological metagenomes</taxon>
    </lineage>
</organism>
<accession>X1SUJ6</accession>
<proteinExistence type="predicted"/>
<comment type="caution">
    <text evidence="2">The sequence shown here is derived from an EMBL/GenBank/DDBJ whole genome shotgun (WGS) entry which is preliminary data.</text>
</comment>
<gene>
    <name evidence="2" type="ORF">S06H3_65750</name>
</gene>
<dbReference type="AlphaFoldDB" id="X1SUJ6"/>
<dbReference type="Pfam" id="PF14213">
    <property type="entry name" value="DUF4325"/>
    <property type="match status" value="1"/>
</dbReference>
<feature type="non-terminal residue" evidence="2">
    <location>
        <position position="36"/>
    </location>
</feature>
<protein>
    <recommendedName>
        <fullName evidence="1">DUF4325 domain-containing protein</fullName>
    </recommendedName>
</protein>